<sequence length="102" mass="11729">MLYTYITHLYMYIVYTSSRRPIPTILYRYPSGAARGGIFEGHVVVTLSSCRLVRTLRDREQKTKIRVDIQKKCALVPQTAGGQLRATLSSYKPRVLTIRMCM</sequence>
<dbReference type="EMBL" id="GGMR01014702">
    <property type="protein sequence ID" value="MBY27321.1"/>
    <property type="molecule type" value="Transcribed_RNA"/>
</dbReference>
<dbReference type="AlphaFoldDB" id="A0A2S2PCZ0"/>
<name>A0A2S2PCZ0_SCHGA</name>
<proteinExistence type="predicted"/>
<accession>A0A2S2PCZ0</accession>
<organism evidence="1">
    <name type="scientific">Schizaphis graminum</name>
    <name type="common">Green bug aphid</name>
    <dbReference type="NCBI Taxonomy" id="13262"/>
    <lineage>
        <taxon>Eukaryota</taxon>
        <taxon>Metazoa</taxon>
        <taxon>Ecdysozoa</taxon>
        <taxon>Arthropoda</taxon>
        <taxon>Hexapoda</taxon>
        <taxon>Insecta</taxon>
        <taxon>Pterygota</taxon>
        <taxon>Neoptera</taxon>
        <taxon>Paraneoptera</taxon>
        <taxon>Hemiptera</taxon>
        <taxon>Sternorrhyncha</taxon>
        <taxon>Aphidomorpha</taxon>
        <taxon>Aphidoidea</taxon>
        <taxon>Aphididae</taxon>
        <taxon>Aphidini</taxon>
        <taxon>Schizaphis</taxon>
    </lineage>
</organism>
<evidence type="ECO:0000313" key="1">
    <source>
        <dbReference type="EMBL" id="MBY27321.1"/>
    </source>
</evidence>
<reference evidence="1" key="1">
    <citation type="submission" date="2018-04" db="EMBL/GenBank/DDBJ databases">
        <title>Transcriptome of Schizaphis graminum biotype I.</title>
        <authorList>
            <person name="Scully E.D."/>
            <person name="Geib S.M."/>
            <person name="Palmer N.A."/>
            <person name="Koch K."/>
            <person name="Bradshaw J."/>
            <person name="Heng-Moss T."/>
            <person name="Sarath G."/>
        </authorList>
    </citation>
    <scope>NUCLEOTIDE SEQUENCE</scope>
</reference>
<gene>
    <name evidence="1" type="ORF">g.12365</name>
</gene>
<protein>
    <submittedName>
        <fullName evidence="1">Uncharacterized protein</fullName>
    </submittedName>
</protein>